<gene>
    <name evidence="2" type="ORF">J2S48_000312</name>
</gene>
<proteinExistence type="predicted"/>
<dbReference type="EMBL" id="JAVDYE010000001">
    <property type="protein sequence ID" value="MDR7380797.1"/>
    <property type="molecule type" value="Genomic_DNA"/>
</dbReference>
<feature type="chain" id="PRO_5046785522" description="DUF5666 domain-containing protein" evidence="1">
    <location>
        <begin position="23"/>
        <end position="164"/>
    </location>
</feature>
<evidence type="ECO:0000256" key="1">
    <source>
        <dbReference type="SAM" id="SignalP"/>
    </source>
</evidence>
<evidence type="ECO:0000313" key="2">
    <source>
        <dbReference type="EMBL" id="MDR7380797.1"/>
    </source>
</evidence>
<comment type="caution">
    <text evidence="2">The sequence shown here is derived from an EMBL/GenBank/DDBJ whole genome shotgun (WGS) entry which is preliminary data.</text>
</comment>
<protein>
    <recommendedName>
        <fullName evidence="4">DUF5666 domain-containing protein</fullName>
    </recommendedName>
</protein>
<dbReference type="Proteomes" id="UP001183585">
    <property type="component" value="Unassembled WGS sequence"/>
</dbReference>
<accession>A0ABU2CHK8</accession>
<keyword evidence="3" id="KW-1185">Reference proteome</keyword>
<evidence type="ECO:0008006" key="4">
    <source>
        <dbReference type="Google" id="ProtNLM"/>
    </source>
</evidence>
<dbReference type="RefSeq" id="WP_274992310.1">
    <property type="nucleotide sequence ID" value="NZ_JAJQQP010000002.1"/>
</dbReference>
<keyword evidence="1" id="KW-0732">Signal</keyword>
<name>A0ABU2CHK8_9MICO</name>
<feature type="signal peptide" evidence="1">
    <location>
        <begin position="1"/>
        <end position="22"/>
    </location>
</feature>
<organism evidence="2 3">
    <name type="scientific">Promicromonospora iranensis</name>
    <dbReference type="NCBI Taxonomy" id="1105144"/>
    <lineage>
        <taxon>Bacteria</taxon>
        <taxon>Bacillati</taxon>
        <taxon>Actinomycetota</taxon>
        <taxon>Actinomycetes</taxon>
        <taxon>Micrococcales</taxon>
        <taxon>Promicromonosporaceae</taxon>
        <taxon>Promicromonospora</taxon>
    </lineage>
</organism>
<reference evidence="2 3" key="1">
    <citation type="submission" date="2023-07" db="EMBL/GenBank/DDBJ databases">
        <title>Sequencing the genomes of 1000 actinobacteria strains.</title>
        <authorList>
            <person name="Klenk H.-P."/>
        </authorList>
    </citation>
    <scope>NUCLEOTIDE SEQUENCE [LARGE SCALE GENOMIC DNA]</scope>
    <source>
        <strain evidence="2 3">DSM 45554</strain>
    </source>
</reference>
<evidence type="ECO:0000313" key="3">
    <source>
        <dbReference type="Proteomes" id="UP001183585"/>
    </source>
</evidence>
<sequence>MTRNRRLLAAVLLVTLVWPLTACGDETPAPGEDVTLEDVAEAEIPEGDEGEENETGLAERVVTIQGEVRQVLDPGAFLIGDPGVLEPEVLVLSPSTDFVDLGLDVTDVLVEEETVVEVTGTVRRLSLGEFQEDYAIPYDPNIFDEYAGESIIVAERLEITEGRG</sequence>